<dbReference type="GO" id="GO:0004497">
    <property type="term" value="F:monooxygenase activity"/>
    <property type="evidence" value="ECO:0007669"/>
    <property type="project" value="UniProtKB-KW"/>
</dbReference>
<evidence type="ECO:0000256" key="2">
    <source>
        <dbReference type="ARBA" id="ARBA00004167"/>
    </source>
</evidence>
<dbReference type="InterPro" id="IPR001906">
    <property type="entry name" value="Terpene_synth_N"/>
</dbReference>
<keyword evidence="5" id="KW-0812">Transmembrane</keyword>
<dbReference type="SUPFAM" id="SSF48239">
    <property type="entry name" value="Terpenoid cyclases/Protein prenyltransferases"/>
    <property type="match status" value="1"/>
</dbReference>
<dbReference type="GO" id="GO:0020037">
    <property type="term" value="F:heme binding"/>
    <property type="evidence" value="ECO:0007669"/>
    <property type="project" value="InterPro"/>
</dbReference>
<dbReference type="Pfam" id="PF01397">
    <property type="entry name" value="Terpene_synth"/>
    <property type="match status" value="1"/>
</dbReference>
<keyword evidence="6" id="KW-0479">Metal-binding</keyword>
<dbReference type="PANTHER" id="PTHR47953:SF19">
    <property type="entry name" value="OS06G0641600 PROTEIN"/>
    <property type="match status" value="1"/>
</dbReference>
<feature type="compositionally biased region" description="Polar residues" evidence="12">
    <location>
        <begin position="438"/>
        <end position="469"/>
    </location>
</feature>
<sequence>MKRVQSFRSIREEEGSNLIDWIASRAGSSINLTHKIYSLSYIVVSRTAFGKECKDQELFLSILEGSSKLGGGFGIADVFPSIEGLLHWFGGIKSQLEKMHQEADQIVENIINDHMMGKNTTSELGKNEKNREDLVDVLLKVQEDGDGEFRLTTDNMKAVIWDVFTAGSETSATTINWAMSELMKNPRIMKKAQAEQIGNHLGKCLHIEPETVHKRRLDRGRILVAKGNQDQGSKKVKIVDGFNSFSVSIEQDNSPVEYAWVSEVLRLNETPLPESMASSDQGESYRLGSRGDRWQKVGDEVTVKERVQKVTSQRKKAGDRLGVQISHTENLLSQKFKVGGSADKGKQAWVRNSKSRTSHPTCVNDKLVLKKKKVVRGRAESWTTSSEEETEEGQFRDFGLVKGECSKFKSLGKGLKSDGLIQGQQDIGLLASSEDGLSDSNVQQTEGNITSGDKGMSKSSSQDLGQINKPQKKRFMSSSYSPKQILMRNSEQRVAYFLDNDGRLVNLPMTGPIQLPLRDGQGGIGKDFIEVPLTVEIEGAGRMEVATKSKFVRRYWSLEEEFTKVIEKGVALGHIVTSKDMKRGGRSDSQVDNDQDQQNDVLRIANSSWNLEEEVTKREKREERKLVVLNSKRGNLRLVKKSTKRRRNRPTFGGGERNCVKKAGGERTCVKKLMQTAENEGATASLSGGEQVAGQESDQTYGRQMEELKDDVKEMLVVAGNDPVEKINLINLLCRLGCDQGRSHLCNFNKFKDIDGKFIEILTNDSKGMLSLYEALHLRLHGEEILEEALAVSKAHLIKSLADEKSSPHLAEQIINALELPLQKSIPRLEALKFISFYEQEESRSDTLLLFAKLDFNWLQLLHQQELKGTC</sequence>
<evidence type="ECO:0000256" key="3">
    <source>
        <dbReference type="ARBA" id="ARBA00010617"/>
    </source>
</evidence>
<evidence type="ECO:0000256" key="10">
    <source>
        <dbReference type="ARBA" id="ARBA00023033"/>
    </source>
</evidence>
<comment type="subcellular location">
    <subcellularLocation>
        <location evidence="2">Membrane</location>
        <topology evidence="2">Single-pass membrane protein</topology>
    </subcellularLocation>
</comment>
<evidence type="ECO:0000256" key="6">
    <source>
        <dbReference type="ARBA" id="ARBA00022723"/>
    </source>
</evidence>
<dbReference type="GO" id="GO:0016705">
    <property type="term" value="F:oxidoreductase activity, acting on paired donors, with incorporation or reduction of molecular oxygen"/>
    <property type="evidence" value="ECO:0007669"/>
    <property type="project" value="InterPro"/>
</dbReference>
<gene>
    <name evidence="14" type="ORF">LWI29_021531</name>
</gene>
<comment type="similarity">
    <text evidence="3">Belongs to the cytochrome P450 family.</text>
</comment>
<keyword evidence="15" id="KW-1185">Reference proteome</keyword>
<dbReference type="InterPro" id="IPR036965">
    <property type="entry name" value="Terpene_synth_N_sf"/>
</dbReference>
<keyword evidence="11" id="KW-0472">Membrane</keyword>
<dbReference type="Proteomes" id="UP001168877">
    <property type="component" value="Unassembled WGS sequence"/>
</dbReference>
<evidence type="ECO:0000256" key="9">
    <source>
        <dbReference type="ARBA" id="ARBA00023004"/>
    </source>
</evidence>
<name>A0AA39W1N3_ACESA</name>
<keyword evidence="8" id="KW-0560">Oxidoreductase</keyword>
<dbReference type="InterPro" id="IPR052306">
    <property type="entry name" value="CYP450_71D"/>
</dbReference>
<evidence type="ECO:0000256" key="1">
    <source>
        <dbReference type="ARBA" id="ARBA00001971"/>
    </source>
</evidence>
<feature type="domain" description="Terpene synthase N-terminal" evidence="13">
    <location>
        <begin position="747"/>
        <end position="818"/>
    </location>
</feature>
<evidence type="ECO:0000256" key="5">
    <source>
        <dbReference type="ARBA" id="ARBA00022692"/>
    </source>
</evidence>
<evidence type="ECO:0000313" key="15">
    <source>
        <dbReference type="Proteomes" id="UP001168877"/>
    </source>
</evidence>
<protein>
    <recommendedName>
        <fullName evidence="13">Terpene synthase N-terminal domain-containing protein</fullName>
    </recommendedName>
</protein>
<dbReference type="Gene3D" id="1.50.10.130">
    <property type="entry name" value="Terpene synthase, N-terminal domain"/>
    <property type="match status" value="1"/>
</dbReference>
<feature type="region of interest" description="Disordered" evidence="12">
    <location>
        <begin position="434"/>
        <end position="480"/>
    </location>
</feature>
<evidence type="ECO:0000313" key="14">
    <source>
        <dbReference type="EMBL" id="KAK0601137.1"/>
    </source>
</evidence>
<keyword evidence="9" id="KW-0408">Iron</keyword>
<keyword evidence="4" id="KW-0349">Heme</keyword>
<organism evidence="14 15">
    <name type="scientific">Acer saccharum</name>
    <name type="common">Sugar maple</name>
    <dbReference type="NCBI Taxonomy" id="4024"/>
    <lineage>
        <taxon>Eukaryota</taxon>
        <taxon>Viridiplantae</taxon>
        <taxon>Streptophyta</taxon>
        <taxon>Embryophyta</taxon>
        <taxon>Tracheophyta</taxon>
        <taxon>Spermatophyta</taxon>
        <taxon>Magnoliopsida</taxon>
        <taxon>eudicotyledons</taxon>
        <taxon>Gunneridae</taxon>
        <taxon>Pentapetalae</taxon>
        <taxon>rosids</taxon>
        <taxon>malvids</taxon>
        <taxon>Sapindales</taxon>
        <taxon>Sapindaceae</taxon>
        <taxon>Hippocastanoideae</taxon>
        <taxon>Acereae</taxon>
        <taxon>Acer</taxon>
    </lineage>
</organism>
<dbReference type="Pfam" id="PF00067">
    <property type="entry name" value="p450"/>
    <property type="match status" value="1"/>
</dbReference>
<evidence type="ECO:0000256" key="12">
    <source>
        <dbReference type="SAM" id="MobiDB-lite"/>
    </source>
</evidence>
<dbReference type="Gene3D" id="1.10.630.10">
    <property type="entry name" value="Cytochrome P450"/>
    <property type="match status" value="1"/>
</dbReference>
<dbReference type="AlphaFoldDB" id="A0AA39W1N3"/>
<dbReference type="GO" id="GO:0005506">
    <property type="term" value="F:iron ion binding"/>
    <property type="evidence" value="ECO:0007669"/>
    <property type="project" value="InterPro"/>
</dbReference>
<keyword evidence="10" id="KW-0503">Monooxygenase</keyword>
<dbReference type="InterPro" id="IPR002401">
    <property type="entry name" value="Cyt_P450_E_grp-I"/>
</dbReference>
<dbReference type="SUPFAM" id="SSF48264">
    <property type="entry name" value="Cytochrome P450"/>
    <property type="match status" value="1"/>
</dbReference>
<dbReference type="InterPro" id="IPR001128">
    <property type="entry name" value="Cyt_P450"/>
</dbReference>
<accession>A0AA39W1N3</accession>
<dbReference type="InterPro" id="IPR008930">
    <property type="entry name" value="Terpenoid_cyclase/PrenylTrfase"/>
</dbReference>
<dbReference type="PANTHER" id="PTHR47953">
    <property type="entry name" value="OS08G0105600 PROTEIN"/>
    <property type="match status" value="1"/>
</dbReference>
<dbReference type="GO" id="GO:0010333">
    <property type="term" value="F:terpene synthase activity"/>
    <property type="evidence" value="ECO:0007669"/>
    <property type="project" value="InterPro"/>
</dbReference>
<comment type="caution">
    <text evidence="14">The sequence shown here is derived from an EMBL/GenBank/DDBJ whole genome shotgun (WGS) entry which is preliminary data.</text>
</comment>
<reference evidence="14" key="2">
    <citation type="submission" date="2023-06" db="EMBL/GenBank/DDBJ databases">
        <authorList>
            <person name="Swenson N.G."/>
            <person name="Wegrzyn J.L."/>
            <person name="Mcevoy S.L."/>
        </authorList>
    </citation>
    <scope>NUCLEOTIDE SEQUENCE</scope>
    <source>
        <strain evidence="14">NS2018</strain>
        <tissue evidence="14">Leaf</tissue>
    </source>
</reference>
<dbReference type="PRINTS" id="PR00463">
    <property type="entry name" value="EP450I"/>
</dbReference>
<dbReference type="GO" id="GO:0016020">
    <property type="term" value="C:membrane"/>
    <property type="evidence" value="ECO:0007669"/>
    <property type="project" value="UniProtKB-SubCell"/>
</dbReference>
<proteinExistence type="inferred from homology"/>
<dbReference type="EMBL" id="JAUESC010000003">
    <property type="protein sequence ID" value="KAK0601137.1"/>
    <property type="molecule type" value="Genomic_DNA"/>
</dbReference>
<evidence type="ECO:0000256" key="11">
    <source>
        <dbReference type="ARBA" id="ARBA00023136"/>
    </source>
</evidence>
<evidence type="ECO:0000256" key="4">
    <source>
        <dbReference type="ARBA" id="ARBA00022617"/>
    </source>
</evidence>
<keyword evidence="7" id="KW-1133">Transmembrane helix</keyword>
<evidence type="ECO:0000259" key="13">
    <source>
        <dbReference type="Pfam" id="PF01397"/>
    </source>
</evidence>
<reference evidence="14" key="1">
    <citation type="journal article" date="2022" name="Plant J.">
        <title>Strategies of tolerance reflected in two North American maple genomes.</title>
        <authorList>
            <person name="McEvoy S.L."/>
            <person name="Sezen U.U."/>
            <person name="Trouern-Trend A."/>
            <person name="McMahon S.M."/>
            <person name="Schaberg P.G."/>
            <person name="Yang J."/>
            <person name="Wegrzyn J.L."/>
            <person name="Swenson N.G."/>
        </authorList>
    </citation>
    <scope>NUCLEOTIDE SEQUENCE</scope>
    <source>
        <strain evidence="14">NS2018</strain>
    </source>
</reference>
<comment type="cofactor">
    <cofactor evidence="1">
        <name>heme</name>
        <dbReference type="ChEBI" id="CHEBI:30413"/>
    </cofactor>
</comment>
<dbReference type="InterPro" id="IPR036396">
    <property type="entry name" value="Cyt_P450_sf"/>
</dbReference>
<evidence type="ECO:0000256" key="7">
    <source>
        <dbReference type="ARBA" id="ARBA00022989"/>
    </source>
</evidence>
<evidence type="ECO:0000256" key="8">
    <source>
        <dbReference type="ARBA" id="ARBA00023002"/>
    </source>
</evidence>